<evidence type="ECO:0000256" key="12">
    <source>
        <dbReference type="ARBA" id="ARBA00061173"/>
    </source>
</evidence>
<evidence type="ECO:0000256" key="2">
    <source>
        <dbReference type="ARBA" id="ARBA00022448"/>
    </source>
</evidence>
<evidence type="ECO:0000259" key="16">
    <source>
        <dbReference type="PROSITE" id="PS50893"/>
    </source>
</evidence>
<evidence type="ECO:0000259" key="18">
    <source>
        <dbReference type="PROSITE" id="PS50990"/>
    </source>
</evidence>
<feature type="domain" description="Peptidase C39" evidence="18">
    <location>
        <begin position="18"/>
        <end position="147"/>
    </location>
</feature>
<evidence type="ECO:0000256" key="1">
    <source>
        <dbReference type="ARBA" id="ARBA00004651"/>
    </source>
</evidence>
<feature type="transmembrane region" description="Helical" evidence="15">
    <location>
        <begin position="320"/>
        <end position="340"/>
    </location>
</feature>
<evidence type="ECO:0000256" key="4">
    <source>
        <dbReference type="ARBA" id="ARBA00022519"/>
    </source>
</evidence>
<name>A0AAP4R6X2_9BURK</name>
<comment type="caution">
    <text evidence="19">The sequence shown here is derived from an EMBL/GenBank/DDBJ whole genome shotgun (WGS) entry which is preliminary data.</text>
</comment>
<proteinExistence type="inferred from homology"/>
<dbReference type="NCBIfam" id="TIGR03375">
    <property type="entry name" value="type_I_sec_LssB"/>
    <property type="match status" value="1"/>
</dbReference>
<dbReference type="Pfam" id="PF00005">
    <property type="entry name" value="ABC_tran"/>
    <property type="match status" value="1"/>
</dbReference>
<keyword evidence="2" id="KW-0813">Transport</keyword>
<dbReference type="SMART" id="SM00382">
    <property type="entry name" value="AAA"/>
    <property type="match status" value="1"/>
</dbReference>
<dbReference type="FunFam" id="3.40.50.300:FF:000299">
    <property type="entry name" value="ABC transporter ATP-binding protein/permease"/>
    <property type="match status" value="1"/>
</dbReference>
<dbReference type="PROSITE" id="PS00211">
    <property type="entry name" value="ABC_TRANSPORTER_1"/>
    <property type="match status" value="1"/>
</dbReference>
<dbReference type="InterPro" id="IPR005074">
    <property type="entry name" value="Peptidase_C39"/>
</dbReference>
<dbReference type="InterPro" id="IPR036640">
    <property type="entry name" value="ABC1_TM_sf"/>
</dbReference>
<evidence type="ECO:0000256" key="11">
    <source>
        <dbReference type="ARBA" id="ARBA00055355"/>
    </source>
</evidence>
<dbReference type="SUPFAM" id="SSF90123">
    <property type="entry name" value="ABC transporter transmembrane region"/>
    <property type="match status" value="1"/>
</dbReference>
<feature type="compositionally biased region" description="Low complexity" evidence="14">
    <location>
        <begin position="754"/>
        <end position="776"/>
    </location>
</feature>
<feature type="transmembrane region" description="Helical" evidence="15">
    <location>
        <begin position="401"/>
        <end position="426"/>
    </location>
</feature>
<dbReference type="InterPro" id="IPR039421">
    <property type="entry name" value="Type_1_exporter"/>
</dbReference>
<dbReference type="InterPro" id="IPR027417">
    <property type="entry name" value="P-loop_NTPase"/>
</dbReference>
<dbReference type="PROSITE" id="PS50893">
    <property type="entry name" value="ABC_TRANSPORTER_2"/>
    <property type="match status" value="1"/>
</dbReference>
<evidence type="ECO:0000256" key="5">
    <source>
        <dbReference type="ARBA" id="ARBA00022692"/>
    </source>
</evidence>
<dbReference type="GO" id="GO:0005524">
    <property type="term" value="F:ATP binding"/>
    <property type="evidence" value="ECO:0007669"/>
    <property type="project" value="UniProtKB-KW"/>
</dbReference>
<dbReference type="GO" id="GO:0008233">
    <property type="term" value="F:peptidase activity"/>
    <property type="evidence" value="ECO:0007669"/>
    <property type="project" value="InterPro"/>
</dbReference>
<evidence type="ECO:0000256" key="7">
    <source>
        <dbReference type="ARBA" id="ARBA00022741"/>
    </source>
</evidence>
<keyword evidence="8" id="KW-0067">ATP-binding</keyword>
<evidence type="ECO:0000256" key="3">
    <source>
        <dbReference type="ARBA" id="ARBA00022475"/>
    </source>
</evidence>
<evidence type="ECO:0000256" key="13">
    <source>
        <dbReference type="ARBA" id="ARBA00072252"/>
    </source>
</evidence>
<dbReference type="InterPro" id="IPR003593">
    <property type="entry name" value="AAA+_ATPase"/>
</dbReference>
<keyword evidence="4" id="KW-0997">Cell inner membrane</keyword>
<evidence type="ECO:0000313" key="20">
    <source>
        <dbReference type="Proteomes" id="UP001172109"/>
    </source>
</evidence>
<dbReference type="GO" id="GO:0005886">
    <property type="term" value="C:plasma membrane"/>
    <property type="evidence" value="ECO:0007669"/>
    <property type="project" value="UniProtKB-SubCell"/>
</dbReference>
<evidence type="ECO:0000256" key="6">
    <source>
        <dbReference type="ARBA" id="ARBA00022735"/>
    </source>
</evidence>
<feature type="transmembrane region" description="Helical" evidence="15">
    <location>
        <begin position="289"/>
        <end position="314"/>
    </location>
</feature>
<organism evidence="19 20">
    <name type="scientific">Burkholderia contaminans</name>
    <dbReference type="NCBI Taxonomy" id="488447"/>
    <lineage>
        <taxon>Bacteria</taxon>
        <taxon>Pseudomonadati</taxon>
        <taxon>Pseudomonadota</taxon>
        <taxon>Betaproteobacteria</taxon>
        <taxon>Burkholderiales</taxon>
        <taxon>Burkholderiaceae</taxon>
        <taxon>Burkholderia</taxon>
        <taxon>Burkholderia cepacia complex</taxon>
    </lineage>
</organism>
<dbReference type="GO" id="GO:0006508">
    <property type="term" value="P:proteolysis"/>
    <property type="evidence" value="ECO:0007669"/>
    <property type="project" value="InterPro"/>
</dbReference>
<dbReference type="InterPro" id="IPR003439">
    <property type="entry name" value="ABC_transporter-like_ATP-bd"/>
</dbReference>
<evidence type="ECO:0000256" key="14">
    <source>
        <dbReference type="SAM" id="MobiDB-lite"/>
    </source>
</evidence>
<feature type="domain" description="ABC transmembrane type-1" evidence="17">
    <location>
        <begin position="183"/>
        <end position="461"/>
    </location>
</feature>
<comment type="function">
    <text evidence="11">Involved in the export of calmodulin-sensitive adenylate cyclase-hemolysin (cyclolysin).</text>
</comment>
<keyword evidence="5 15" id="KW-0812">Transmembrane</keyword>
<dbReference type="GO" id="GO:0140359">
    <property type="term" value="F:ABC-type transporter activity"/>
    <property type="evidence" value="ECO:0007669"/>
    <property type="project" value="InterPro"/>
</dbReference>
<dbReference type="AlphaFoldDB" id="A0AAP4R6X2"/>
<dbReference type="GO" id="GO:0016887">
    <property type="term" value="F:ATP hydrolysis activity"/>
    <property type="evidence" value="ECO:0007669"/>
    <property type="project" value="InterPro"/>
</dbReference>
<dbReference type="PANTHER" id="PTHR24221">
    <property type="entry name" value="ATP-BINDING CASSETTE SUB-FAMILY B"/>
    <property type="match status" value="1"/>
</dbReference>
<evidence type="ECO:0000256" key="9">
    <source>
        <dbReference type="ARBA" id="ARBA00022989"/>
    </source>
</evidence>
<evidence type="ECO:0000256" key="10">
    <source>
        <dbReference type="ARBA" id="ARBA00023136"/>
    </source>
</evidence>
<dbReference type="CDD" id="cd18587">
    <property type="entry name" value="ABC_6TM_LapB_like"/>
    <property type="match status" value="1"/>
</dbReference>
<dbReference type="Gene3D" id="1.20.1560.10">
    <property type="entry name" value="ABC transporter type 1, transmembrane domain"/>
    <property type="match status" value="1"/>
</dbReference>
<keyword evidence="3" id="KW-1003">Cell membrane</keyword>
<keyword evidence="9 15" id="KW-1133">Transmembrane helix</keyword>
<evidence type="ECO:0000313" key="19">
    <source>
        <dbReference type="EMBL" id="MDN7568654.1"/>
    </source>
</evidence>
<dbReference type="Proteomes" id="UP001172109">
    <property type="component" value="Unassembled WGS sequence"/>
</dbReference>
<comment type="similarity">
    <text evidence="12">Belongs to the ABC transporter superfamily. Cyclolysin exporter (TC 3.A.1.109.2) family.</text>
</comment>
<feature type="domain" description="ABC transporter" evidence="16">
    <location>
        <begin position="495"/>
        <end position="734"/>
    </location>
</feature>
<evidence type="ECO:0000259" key="17">
    <source>
        <dbReference type="PROSITE" id="PS50929"/>
    </source>
</evidence>
<sequence length="776" mass="83275">MNAQSSDTGAANAPSLPDTLSRDSLLDSIAWLCAHHGFGRSHAVLTSGLAKYGPLTPSLALEALTQAGLAAKLVERPLMQLPEHLLPAVLLRRNGSACVLLGWRIDDSAELDPQIRYRVMLPELGEAPVECTDTELGDTYSGYALLVKPAAKIDARPDDLPTEPAGHWLLRTLWRYRSYYASAAVGAFLINVLGLASVFFTMNVYDRVVPNQAYVTLWSLAIGVALAMLMEAVSRHVRAHVLDTAGKKADLVLGSLLFRQALAIRMEHRPASAGSFAHRLREFESVRDFATSATLSVVSDLPFVFLFVGVVFAVGGPLGWIPLLMIPLIVGLGAIVQWPLARAMRENLREASLKQGVLIESIDGLETLKAVGGEGAMRHRWDAFSAKTAASSMRSRQLSSMATSCVSFLQQMQTVAIVIAGVYLIGEGKLTQGALIGSVMLAGRVTAPLGQVMGLALRFQQAKTAMHSLNQLMAMPVEHEPGQDYLAQPPLSGHVKLDGVSFEYPSAGLEKNAPALDQVSVEIRPGERVAILGRVGSGKSTLLRLIARLYQPTEGKLLADGLDAAQIASADWRRTFGYVGQDSRLFYGSLRENVTIGRPDVPAMELLRVLELTGLDALVARHPLGVNLQVGENGRDLSGGQRQLVALARSLIARPRTLLLDEPTSAMDSQTESQFIEHLKQASAGQTLVVVTHRTSLLALVDRIVIVDQGKIVMDGEKARVLAALSGQHETGEPHAPPEPQRNREPKIRVVQRGAPAGASPAEPAAAATSLAAEAS</sequence>
<dbReference type="Gene3D" id="3.40.50.300">
    <property type="entry name" value="P-loop containing nucleotide triphosphate hydrolases"/>
    <property type="match status" value="1"/>
</dbReference>
<gene>
    <name evidence="19" type="ORF">QZM56_29485</name>
</gene>
<dbReference type="GO" id="GO:0034040">
    <property type="term" value="F:ATPase-coupled lipid transmembrane transporter activity"/>
    <property type="evidence" value="ECO:0007669"/>
    <property type="project" value="TreeGrafter"/>
</dbReference>
<dbReference type="Pfam" id="PF00664">
    <property type="entry name" value="ABC_membrane"/>
    <property type="match status" value="1"/>
</dbReference>
<dbReference type="InterPro" id="IPR017871">
    <property type="entry name" value="ABC_transporter-like_CS"/>
</dbReference>
<protein>
    <recommendedName>
        <fullName evidence="13">Cyclolysin secretion/processing ATP-binding protein CyaB</fullName>
    </recommendedName>
</protein>
<keyword evidence="7" id="KW-0547">Nucleotide-binding</keyword>
<feature type="transmembrane region" description="Helical" evidence="15">
    <location>
        <begin position="212"/>
        <end position="230"/>
    </location>
</feature>
<dbReference type="SUPFAM" id="SSF52540">
    <property type="entry name" value="P-loop containing nucleoside triphosphate hydrolases"/>
    <property type="match status" value="1"/>
</dbReference>
<dbReference type="PANTHER" id="PTHR24221:SF248">
    <property type="entry name" value="ABC TRANSPORTER TRANSMEMBRANE REGION"/>
    <property type="match status" value="1"/>
</dbReference>
<keyword evidence="6" id="KW-0204">Cytolysis</keyword>
<dbReference type="EMBL" id="JAUJQS010000027">
    <property type="protein sequence ID" value="MDN7568654.1"/>
    <property type="molecule type" value="Genomic_DNA"/>
</dbReference>
<dbReference type="PROSITE" id="PS50990">
    <property type="entry name" value="PEPTIDASE_C39"/>
    <property type="match status" value="1"/>
</dbReference>
<accession>A0AAP4R6X2</accession>
<dbReference type="Gene3D" id="3.90.70.10">
    <property type="entry name" value="Cysteine proteinases"/>
    <property type="match status" value="1"/>
</dbReference>
<evidence type="ECO:0000256" key="15">
    <source>
        <dbReference type="SAM" id="Phobius"/>
    </source>
</evidence>
<dbReference type="RefSeq" id="WP_105817918.1">
    <property type="nucleotide sequence ID" value="NZ_CADEUY010000004.1"/>
</dbReference>
<evidence type="ECO:0000256" key="8">
    <source>
        <dbReference type="ARBA" id="ARBA00022840"/>
    </source>
</evidence>
<dbReference type="InterPro" id="IPR017750">
    <property type="entry name" value="ATPase_T1SS"/>
</dbReference>
<dbReference type="GO" id="GO:0031640">
    <property type="term" value="P:killing of cells of another organism"/>
    <property type="evidence" value="ECO:0007669"/>
    <property type="project" value="UniProtKB-KW"/>
</dbReference>
<keyword evidence="10 15" id="KW-0472">Membrane</keyword>
<feature type="region of interest" description="Disordered" evidence="14">
    <location>
        <begin position="728"/>
        <end position="776"/>
    </location>
</feature>
<comment type="subcellular location">
    <subcellularLocation>
        <location evidence="1">Cell membrane</location>
        <topology evidence="1">Multi-pass membrane protein</topology>
    </subcellularLocation>
</comment>
<keyword evidence="6" id="KW-0354">Hemolysis</keyword>
<dbReference type="InterPro" id="IPR011527">
    <property type="entry name" value="ABC1_TM_dom"/>
</dbReference>
<feature type="transmembrane region" description="Helical" evidence="15">
    <location>
        <begin position="179"/>
        <end position="200"/>
    </location>
</feature>
<dbReference type="PROSITE" id="PS50929">
    <property type="entry name" value="ABC_TM1F"/>
    <property type="match status" value="1"/>
</dbReference>
<reference evidence="19" key="1">
    <citation type="submission" date="2023-07" db="EMBL/GenBank/DDBJ databases">
        <title>A collection of bacterial strains from the Burkholderia cepacia Research Laboratory and Repository.</title>
        <authorList>
            <person name="Lipuma J."/>
            <person name="Spilker T."/>
            <person name="Caverly L."/>
        </authorList>
    </citation>
    <scope>NUCLEOTIDE SEQUENCE</scope>
    <source>
        <strain evidence="19">AU44979</strain>
    </source>
</reference>